<dbReference type="CTD" id="64806"/>
<dbReference type="GO" id="GO:0005125">
    <property type="term" value="F:cytokine activity"/>
    <property type="evidence" value="ECO:0007669"/>
    <property type="project" value="InterPro"/>
</dbReference>
<reference evidence="7 8" key="1">
    <citation type="submission" date="2025-04" db="UniProtKB">
        <authorList>
            <consortium name="RefSeq"/>
        </authorList>
    </citation>
    <scope>IDENTIFICATION</scope>
</reference>
<dbReference type="RefSeq" id="XP_025048580.1">
    <property type="nucleotide sequence ID" value="XM_025192795.1"/>
</dbReference>
<feature type="signal peptide" evidence="5">
    <location>
        <begin position="1"/>
        <end position="17"/>
    </location>
</feature>
<protein>
    <submittedName>
        <fullName evidence="7 8">Interleukin-25</fullName>
    </submittedName>
</protein>
<evidence type="ECO:0000256" key="3">
    <source>
        <dbReference type="ARBA" id="ARBA00022525"/>
    </source>
</evidence>
<evidence type="ECO:0000256" key="2">
    <source>
        <dbReference type="ARBA" id="ARBA00007236"/>
    </source>
</evidence>
<name>A0A3Q0FMM2_ALLSI</name>
<evidence type="ECO:0000313" key="8">
    <source>
        <dbReference type="RefSeq" id="XP_025048580.1"/>
    </source>
</evidence>
<dbReference type="InterPro" id="IPR029034">
    <property type="entry name" value="Cystine-knot_cytokine"/>
</dbReference>
<dbReference type="STRING" id="38654.A0A3Q0FMM2"/>
<keyword evidence="6" id="KW-1185">Reference proteome</keyword>
<dbReference type="InterPro" id="IPR010345">
    <property type="entry name" value="IL-17_fam"/>
</dbReference>
<dbReference type="Proteomes" id="UP000189705">
    <property type="component" value="Unplaced"/>
</dbReference>
<dbReference type="SUPFAM" id="SSF57501">
    <property type="entry name" value="Cystine-knot cytokines"/>
    <property type="match status" value="1"/>
</dbReference>
<organism evidence="6 7">
    <name type="scientific">Alligator sinensis</name>
    <name type="common">Chinese alligator</name>
    <dbReference type="NCBI Taxonomy" id="38654"/>
    <lineage>
        <taxon>Eukaryota</taxon>
        <taxon>Metazoa</taxon>
        <taxon>Chordata</taxon>
        <taxon>Craniata</taxon>
        <taxon>Vertebrata</taxon>
        <taxon>Euteleostomi</taxon>
        <taxon>Archelosauria</taxon>
        <taxon>Archosauria</taxon>
        <taxon>Crocodylia</taxon>
        <taxon>Alligatoridae</taxon>
        <taxon>Alligatorinae</taxon>
        <taxon>Alligator</taxon>
    </lineage>
</organism>
<evidence type="ECO:0000256" key="5">
    <source>
        <dbReference type="SAM" id="SignalP"/>
    </source>
</evidence>
<feature type="chain" id="PRO_5044597733" evidence="5">
    <location>
        <begin position="18"/>
        <end position="165"/>
    </location>
</feature>
<accession>A0A3Q0FMM2</accession>
<dbReference type="AlphaFoldDB" id="A0A3Q0FMM2"/>
<keyword evidence="3" id="KW-0964">Secreted</keyword>
<dbReference type="Gene3D" id="2.10.90.10">
    <property type="entry name" value="Cystine-knot cytokines"/>
    <property type="match status" value="1"/>
</dbReference>
<evidence type="ECO:0000313" key="6">
    <source>
        <dbReference type="Proteomes" id="UP000189705"/>
    </source>
</evidence>
<comment type="subcellular location">
    <subcellularLocation>
        <location evidence="1">Secreted</location>
    </subcellularLocation>
</comment>
<evidence type="ECO:0000313" key="7">
    <source>
        <dbReference type="RefSeq" id="XP_025048579.1"/>
    </source>
</evidence>
<sequence>MKLAAILMLQAVAVAVAQHCLSPSHCCGQAEVDGAGAQLSYGQPRALRPLSCNVSTTPGPGLRLPGPCHANPNGPLNARAIAPWDFWEDCDPARFPQRLLQARCRCRHCVSLRKPQRQDLGGNSMPVNVNLTVYYRQPCPGRTGAFYLEPRPYQVVVACVCLLAR</sequence>
<evidence type="ECO:0000256" key="4">
    <source>
        <dbReference type="ARBA" id="ARBA00022729"/>
    </source>
</evidence>
<proteinExistence type="inferred from homology"/>
<evidence type="ECO:0000256" key="1">
    <source>
        <dbReference type="ARBA" id="ARBA00004613"/>
    </source>
</evidence>
<keyword evidence="4 5" id="KW-0732">Signal</keyword>
<dbReference type="Pfam" id="PF06083">
    <property type="entry name" value="IL17"/>
    <property type="match status" value="1"/>
</dbReference>
<dbReference type="KEGG" id="asn:112548160"/>
<comment type="similarity">
    <text evidence="2">Belongs to the IL-17 family.</text>
</comment>
<gene>
    <name evidence="7 8" type="primary">IL25</name>
</gene>
<dbReference type="GO" id="GO:0005576">
    <property type="term" value="C:extracellular region"/>
    <property type="evidence" value="ECO:0007669"/>
    <property type="project" value="UniProtKB-SubCell"/>
</dbReference>
<dbReference type="GeneID" id="112548160"/>
<dbReference type="RefSeq" id="XP_025048579.1">
    <property type="nucleotide sequence ID" value="XM_025192794.1"/>
</dbReference>